<dbReference type="NCBIfam" id="TIGR01640">
    <property type="entry name" value="F_box_assoc_1"/>
    <property type="match status" value="1"/>
</dbReference>
<gene>
    <name evidence="2" type="ORF">TIFTF001_017041</name>
</gene>
<evidence type="ECO:0000313" key="2">
    <source>
        <dbReference type="EMBL" id="GMN47867.1"/>
    </source>
</evidence>
<dbReference type="EMBL" id="BTGU01000026">
    <property type="protein sequence ID" value="GMN47867.1"/>
    <property type="molecule type" value="Genomic_DNA"/>
</dbReference>
<dbReference type="InterPro" id="IPR013187">
    <property type="entry name" value="F-box-assoc_dom_typ3"/>
</dbReference>
<protein>
    <recommendedName>
        <fullName evidence="1">F-box domain-containing protein</fullName>
    </recommendedName>
</protein>
<reference evidence="2" key="1">
    <citation type="submission" date="2023-07" db="EMBL/GenBank/DDBJ databases">
        <title>draft genome sequence of fig (Ficus carica).</title>
        <authorList>
            <person name="Takahashi T."/>
            <person name="Nishimura K."/>
        </authorList>
    </citation>
    <scope>NUCLEOTIDE SEQUENCE</scope>
</reference>
<evidence type="ECO:0000313" key="3">
    <source>
        <dbReference type="Proteomes" id="UP001187192"/>
    </source>
</evidence>
<organism evidence="2 3">
    <name type="scientific">Ficus carica</name>
    <name type="common">Common fig</name>
    <dbReference type="NCBI Taxonomy" id="3494"/>
    <lineage>
        <taxon>Eukaryota</taxon>
        <taxon>Viridiplantae</taxon>
        <taxon>Streptophyta</taxon>
        <taxon>Embryophyta</taxon>
        <taxon>Tracheophyta</taxon>
        <taxon>Spermatophyta</taxon>
        <taxon>Magnoliopsida</taxon>
        <taxon>eudicotyledons</taxon>
        <taxon>Gunneridae</taxon>
        <taxon>Pentapetalae</taxon>
        <taxon>rosids</taxon>
        <taxon>fabids</taxon>
        <taxon>Rosales</taxon>
        <taxon>Moraceae</taxon>
        <taxon>Ficeae</taxon>
        <taxon>Ficus</taxon>
    </lineage>
</organism>
<keyword evidence="3" id="KW-1185">Reference proteome</keyword>
<dbReference type="InterPro" id="IPR036047">
    <property type="entry name" value="F-box-like_dom_sf"/>
</dbReference>
<dbReference type="SMART" id="SM00256">
    <property type="entry name" value="FBOX"/>
    <property type="match status" value="1"/>
</dbReference>
<sequence>MGNRRTRKENKNEIQPPPDLPESVLKEIFARLPQECLAELRYVCKCWHQLISWNRFVADSFHKSSPGLLVQVVSSCRTKSLKTKLLEFDSEGIRFRHKPLGMSRMGKARSNCNGLLLVNDMNEKKSLVVMNVLTKCYLTLPHCPSHCPHRSCGLALVFNPHEKVYRVVHVYNADFGFEIFTLGCSENEWKVIPGPFSGPHDRPFDEMFRWSDPLSTNGQLILHWDVASRKYLISFDTCEERFKRTKFPCSFDKGTGTLLEKGGNLSFVHRSSSTQFDVWVLEGFEDGVWNKSFCFKTESMSYMSPNINALPSFENLVPALFISLRDGEVMIFQHKSSPCWYLYETKHRVLRKLPGMPTKNPKLLTYKSSLISWKNKEELFAREII</sequence>
<dbReference type="InterPro" id="IPR050796">
    <property type="entry name" value="SCF_F-box_component"/>
</dbReference>
<dbReference type="Proteomes" id="UP001187192">
    <property type="component" value="Unassembled WGS sequence"/>
</dbReference>
<dbReference type="InterPro" id="IPR001810">
    <property type="entry name" value="F-box_dom"/>
</dbReference>
<dbReference type="PANTHER" id="PTHR31672:SF11">
    <property type="entry name" value="F-BOX PROTEIN CPR1-LIKE ISOFORM X2"/>
    <property type="match status" value="1"/>
</dbReference>
<dbReference type="SUPFAM" id="SSF81383">
    <property type="entry name" value="F-box domain"/>
    <property type="match status" value="1"/>
</dbReference>
<name>A0AA88A7D1_FICCA</name>
<dbReference type="PROSITE" id="PS50181">
    <property type="entry name" value="FBOX"/>
    <property type="match status" value="1"/>
</dbReference>
<dbReference type="Pfam" id="PF00646">
    <property type="entry name" value="F-box"/>
    <property type="match status" value="1"/>
</dbReference>
<accession>A0AA88A7D1</accession>
<proteinExistence type="predicted"/>
<feature type="domain" description="F-box" evidence="1">
    <location>
        <begin position="14"/>
        <end position="60"/>
    </location>
</feature>
<dbReference type="InterPro" id="IPR017451">
    <property type="entry name" value="F-box-assoc_interact_dom"/>
</dbReference>
<evidence type="ECO:0000259" key="1">
    <source>
        <dbReference type="PROSITE" id="PS50181"/>
    </source>
</evidence>
<dbReference type="PANTHER" id="PTHR31672">
    <property type="entry name" value="BNACNNG10540D PROTEIN"/>
    <property type="match status" value="1"/>
</dbReference>
<dbReference type="Gene3D" id="1.20.1280.50">
    <property type="match status" value="1"/>
</dbReference>
<comment type="caution">
    <text evidence="2">The sequence shown here is derived from an EMBL/GenBank/DDBJ whole genome shotgun (WGS) entry which is preliminary data.</text>
</comment>
<dbReference type="AlphaFoldDB" id="A0AA88A7D1"/>
<dbReference type="Pfam" id="PF08268">
    <property type="entry name" value="FBA_3"/>
    <property type="match status" value="1"/>
</dbReference>